<dbReference type="SUPFAM" id="SSF51658">
    <property type="entry name" value="Xylose isomerase-like"/>
    <property type="match status" value="1"/>
</dbReference>
<keyword evidence="2" id="KW-0413">Isomerase</keyword>
<dbReference type="PANTHER" id="PTHR12110:SF48">
    <property type="entry name" value="BLL3656 PROTEIN"/>
    <property type="match status" value="1"/>
</dbReference>
<comment type="caution">
    <text evidence="2">The sequence shown here is derived from an EMBL/GenBank/DDBJ whole genome shotgun (WGS) entry which is preliminary data.</text>
</comment>
<proteinExistence type="predicted"/>
<dbReference type="InterPro" id="IPR013022">
    <property type="entry name" value="Xyl_isomerase-like_TIM-brl"/>
</dbReference>
<dbReference type="RefSeq" id="WP_111469254.1">
    <property type="nucleotide sequence ID" value="NZ_QLIX01000004.1"/>
</dbReference>
<dbReference type="Proteomes" id="UP000249065">
    <property type="component" value="Unassembled WGS sequence"/>
</dbReference>
<sequence>MDLALAHLTVLDLPPPAVLRVAAAAGCAAAGLRLLPVAPGAAGYPLQDDPALLRETLAAMAETGVAVADLEIVMLRPETEIAGFLPFLAAGARLGARHVLVAGYDPDPARLAASFAGFCEACAGFGLTADLEFMPWTAVPDLAAAIRVVREAAQPNAGVLVDALHFDRSGSRLEDLAAVPRGWLHYWQLCDAPAEHPGTTEGLLHTAREERLVPGEGGLALAPLIRALPSELRVSLEIPTLRLARTLGPEARVRRAVAAARQTIAAARSGGVSAAS</sequence>
<dbReference type="EMBL" id="QLIX01000004">
    <property type="protein sequence ID" value="RAI59566.1"/>
    <property type="molecule type" value="Genomic_DNA"/>
</dbReference>
<name>A0A327MAT4_9PROT</name>
<keyword evidence="3" id="KW-1185">Reference proteome</keyword>
<dbReference type="OrthoDB" id="9072761at2"/>
<gene>
    <name evidence="2" type="ORF">DOO78_08190</name>
</gene>
<accession>A0A327MAT4</accession>
<dbReference type="Pfam" id="PF01261">
    <property type="entry name" value="AP_endonuc_2"/>
    <property type="match status" value="1"/>
</dbReference>
<dbReference type="AlphaFoldDB" id="A0A327MAT4"/>
<feature type="domain" description="Xylose isomerase-like TIM barrel" evidence="1">
    <location>
        <begin position="20"/>
        <end position="257"/>
    </location>
</feature>
<dbReference type="InterPro" id="IPR036237">
    <property type="entry name" value="Xyl_isomerase-like_sf"/>
</dbReference>
<reference evidence="3" key="1">
    <citation type="submission" date="2018-06" db="EMBL/GenBank/DDBJ databases">
        <authorList>
            <person name="Khan S.A."/>
        </authorList>
    </citation>
    <scope>NUCLEOTIDE SEQUENCE [LARGE SCALE GENOMIC DNA]</scope>
    <source>
        <strain evidence="3">DB-1506</strain>
    </source>
</reference>
<organism evidence="2 3">
    <name type="scientific">Roseicella frigidaeris</name>
    <dbReference type="NCBI Taxonomy" id="2230885"/>
    <lineage>
        <taxon>Bacteria</taxon>
        <taxon>Pseudomonadati</taxon>
        <taxon>Pseudomonadota</taxon>
        <taxon>Alphaproteobacteria</taxon>
        <taxon>Acetobacterales</taxon>
        <taxon>Roseomonadaceae</taxon>
        <taxon>Roseicella</taxon>
    </lineage>
</organism>
<dbReference type="PANTHER" id="PTHR12110">
    <property type="entry name" value="HYDROXYPYRUVATE ISOMERASE"/>
    <property type="match status" value="1"/>
</dbReference>
<protein>
    <submittedName>
        <fullName evidence="2">Sugar phosphate isomerase/epimerase</fullName>
    </submittedName>
</protein>
<dbReference type="Gene3D" id="3.20.20.150">
    <property type="entry name" value="Divalent-metal-dependent TIM barrel enzymes"/>
    <property type="match status" value="1"/>
</dbReference>
<dbReference type="InterPro" id="IPR050312">
    <property type="entry name" value="IolE/XylAMocC-like"/>
</dbReference>
<evidence type="ECO:0000313" key="3">
    <source>
        <dbReference type="Proteomes" id="UP000249065"/>
    </source>
</evidence>
<evidence type="ECO:0000313" key="2">
    <source>
        <dbReference type="EMBL" id="RAI59566.1"/>
    </source>
</evidence>
<evidence type="ECO:0000259" key="1">
    <source>
        <dbReference type="Pfam" id="PF01261"/>
    </source>
</evidence>
<dbReference type="GO" id="GO:0016853">
    <property type="term" value="F:isomerase activity"/>
    <property type="evidence" value="ECO:0007669"/>
    <property type="project" value="UniProtKB-KW"/>
</dbReference>